<keyword evidence="3 12" id="KW-0813">Transport</keyword>
<evidence type="ECO:0000256" key="14">
    <source>
        <dbReference type="SAM" id="MobiDB-lite"/>
    </source>
</evidence>
<comment type="subcellular location">
    <subcellularLocation>
        <location evidence="1 12">Membrane</location>
        <topology evidence="1 12">Multi-pass membrane protein</topology>
    </subcellularLocation>
</comment>
<evidence type="ECO:0000256" key="2">
    <source>
        <dbReference type="ARBA" id="ARBA00009476"/>
    </source>
</evidence>
<evidence type="ECO:0000256" key="5">
    <source>
        <dbReference type="ARBA" id="ARBA00022989"/>
    </source>
</evidence>
<dbReference type="PRINTS" id="PR00762">
    <property type="entry name" value="CLCHANNEL"/>
</dbReference>
<evidence type="ECO:0000313" key="17">
    <source>
        <dbReference type="Proteomes" id="UP000321393"/>
    </source>
</evidence>
<feature type="transmembrane region" description="Helical" evidence="12">
    <location>
        <begin position="360"/>
        <end position="385"/>
    </location>
</feature>
<evidence type="ECO:0000256" key="7">
    <source>
        <dbReference type="ARBA" id="ARBA00023136"/>
    </source>
</evidence>
<organism evidence="16 17">
    <name type="scientific">Cucumis melo var. makuwa</name>
    <name type="common">Oriental melon</name>
    <dbReference type="NCBI Taxonomy" id="1194695"/>
    <lineage>
        <taxon>Eukaryota</taxon>
        <taxon>Viridiplantae</taxon>
        <taxon>Streptophyta</taxon>
        <taxon>Embryophyta</taxon>
        <taxon>Tracheophyta</taxon>
        <taxon>Spermatophyta</taxon>
        <taxon>Magnoliopsida</taxon>
        <taxon>eudicotyledons</taxon>
        <taxon>Gunneridae</taxon>
        <taxon>Pentapetalae</taxon>
        <taxon>rosids</taxon>
        <taxon>fabids</taxon>
        <taxon>Cucurbitales</taxon>
        <taxon>Cucurbitaceae</taxon>
        <taxon>Benincaseae</taxon>
        <taxon>Cucumis</taxon>
    </lineage>
</organism>
<dbReference type="InterPro" id="IPR014743">
    <property type="entry name" value="Cl-channel_core"/>
</dbReference>
<keyword evidence="13" id="KW-0175">Coiled coil</keyword>
<feature type="region of interest" description="Disordered" evidence="14">
    <location>
        <begin position="523"/>
        <end position="560"/>
    </location>
</feature>
<dbReference type="GO" id="GO:0034707">
    <property type="term" value="C:chloride channel complex"/>
    <property type="evidence" value="ECO:0007669"/>
    <property type="project" value="UniProtKB-KW"/>
</dbReference>
<feature type="transmembrane region" description="Helical" evidence="12">
    <location>
        <begin position="434"/>
        <end position="452"/>
    </location>
</feature>
<dbReference type="EMBL" id="SSTE01013041">
    <property type="protein sequence ID" value="KAA0047786.1"/>
    <property type="molecule type" value="Genomic_DNA"/>
</dbReference>
<dbReference type="PROSITE" id="PS51371">
    <property type="entry name" value="CBS"/>
    <property type="match status" value="1"/>
</dbReference>
<feature type="transmembrane region" description="Helical" evidence="12">
    <location>
        <begin position="405"/>
        <end position="427"/>
    </location>
</feature>
<dbReference type="InterPro" id="IPR001807">
    <property type="entry name" value="ClC"/>
</dbReference>
<keyword evidence="6 12" id="KW-0406">Ion transport</keyword>
<comment type="caution">
    <text evidence="12">Lacks conserved residue(s) required for the propagation of feature annotation.</text>
</comment>
<evidence type="ECO:0000256" key="10">
    <source>
        <dbReference type="ARBA" id="ARBA00023303"/>
    </source>
</evidence>
<dbReference type="PANTHER" id="PTHR43427:SF6">
    <property type="entry name" value="CHLORIDE CHANNEL PROTEIN CLC-E"/>
    <property type="match status" value="1"/>
</dbReference>
<dbReference type="GO" id="GO:0005254">
    <property type="term" value="F:chloride channel activity"/>
    <property type="evidence" value="ECO:0007669"/>
    <property type="project" value="UniProtKB-UniRule"/>
</dbReference>
<dbReference type="SMART" id="SM00116">
    <property type="entry name" value="CBS"/>
    <property type="match status" value="2"/>
</dbReference>
<evidence type="ECO:0000256" key="3">
    <source>
        <dbReference type="ARBA" id="ARBA00022448"/>
    </source>
</evidence>
<comment type="caution">
    <text evidence="16">The sequence shown here is derived from an EMBL/GenBank/DDBJ whole genome shotgun (WGS) entry which is preliminary data.</text>
</comment>
<gene>
    <name evidence="16" type="ORF">E6C27_scaffold133G00240</name>
</gene>
<comment type="similarity">
    <text evidence="2 12">Belongs to the chloride channel (TC 2.A.49) family.</text>
</comment>
<keyword evidence="7 12" id="KW-0472">Membrane</keyword>
<dbReference type="OrthoDB" id="4564at2759"/>
<accession>A0A5A7U0M6</accession>
<evidence type="ECO:0000313" key="16">
    <source>
        <dbReference type="EMBL" id="KAA0047786.1"/>
    </source>
</evidence>
<dbReference type="InterPro" id="IPR050368">
    <property type="entry name" value="ClC-type_chloride_channel"/>
</dbReference>
<keyword evidence="4 12" id="KW-0812">Transmembrane</keyword>
<dbReference type="CDD" id="cd00400">
    <property type="entry name" value="Voltage_gated_ClC"/>
    <property type="match status" value="1"/>
</dbReference>
<evidence type="ECO:0000256" key="11">
    <source>
        <dbReference type="PROSITE-ProRule" id="PRU00703"/>
    </source>
</evidence>
<keyword evidence="10" id="KW-0407">Ion channel</keyword>
<dbReference type="SUPFAM" id="SSF54631">
    <property type="entry name" value="CBS-domain pair"/>
    <property type="match status" value="1"/>
</dbReference>
<evidence type="ECO:0000256" key="13">
    <source>
        <dbReference type="SAM" id="Coils"/>
    </source>
</evidence>
<feature type="compositionally biased region" description="Polar residues" evidence="14">
    <location>
        <begin position="537"/>
        <end position="560"/>
    </location>
</feature>
<dbReference type="CDD" id="cd04592">
    <property type="entry name" value="CBS_pair_voltage-gated_CLC_euk_bac"/>
    <property type="match status" value="1"/>
</dbReference>
<feature type="coiled-coil region" evidence="13">
    <location>
        <begin position="862"/>
        <end position="889"/>
    </location>
</feature>
<dbReference type="Gene3D" id="3.10.580.10">
    <property type="entry name" value="CBS-domain"/>
    <property type="match status" value="1"/>
</dbReference>
<proteinExistence type="inferred from homology"/>
<dbReference type="SUPFAM" id="SSF81340">
    <property type="entry name" value="Clc chloride channel"/>
    <property type="match status" value="1"/>
</dbReference>
<feature type="transmembrane region" description="Helical" evidence="12">
    <location>
        <begin position="323"/>
        <end position="348"/>
    </location>
</feature>
<dbReference type="InterPro" id="IPR046342">
    <property type="entry name" value="CBS_dom_sf"/>
</dbReference>
<name>A0A5A7U0M6_CUCMM</name>
<dbReference type="Proteomes" id="UP000321393">
    <property type="component" value="Unassembled WGS sequence"/>
</dbReference>
<feature type="transmembrane region" description="Helical" evidence="12">
    <location>
        <begin position="285"/>
        <end position="303"/>
    </location>
</feature>
<keyword evidence="11" id="KW-0129">CBS domain</keyword>
<feature type="transmembrane region" description="Helical" evidence="12">
    <location>
        <begin position="472"/>
        <end position="495"/>
    </location>
</feature>
<evidence type="ECO:0000256" key="9">
    <source>
        <dbReference type="ARBA" id="ARBA00023214"/>
    </source>
</evidence>
<sequence>MIISIIGAFDSMGLKLNNAPNYLGLSSLPSASFSSNFSTLTFSSSISALHDLSNPISSGLKNCAVGNRSYDSLLGLHFSLRPKRTASYFRSISALPGSEESESPISVHEIRNFSWDGIPNRGASWLREMPIEDIWKRVILVPASGGALVSFLNLLRDATDVKVDQPQEGDDPSTKFGVPISISNKLKVALQPFLKAIAASVTLGTGNSLGPEGPSVDIGTSVGKGISTVFEKNSRTKLSLIAAGSAAGISSGFNAAVAGCFFAIESVLWPSPADSTFSLTNTTSMVILSAVIASVVSQVGLGAEPAFKVPVYDFRSPSELPLYLLLGVLCGLVSLSFSKCTSYLLATIDKFQKDFGAPRAMFPILGGFTTGLIALAYPEILYWGFENVDLLLESRPFVKPLSAELLAQLVVIKILATSLCRACGLVGGYYAPSLFIGAATGMAYGKFIGLALSEPNSVLDFSIFEVASPQAYGLVGMAATLAGVCQVPLTAVLLLFELTQDYRIVLPLLGAVGVSSWITSGQKRKRSSQQTKKLSSGKSPSTQQSTAYDSNANNQSSNYAEDGQTNYSNDLCEIESSLCAYESDSETVELERKISVSEAMTTKYITILMGTCLVEAVNLMLAEKQSCVLIVDEGNILIGILELEDIQKLSKNAKSRGEQLKDVVVSEICSLDGKMCRVPWTATPSMDILTAKMIMKNLGVTQVPVVRDQMGYLVGVLDWECIDLTCSFNMVLERDIEQTLDNINNKLENVILTILLSSTPPNTSHTPPSELHMLVHPPLIVLVIPFVQPSSSSAAYIASHAPIHVLSPNSGQPPLLLPSNLYALPPTYLSYHLDVKNSQIHSTFEVGESSTNSNLNMQASSLGIAQQQLEGLQQQIAEIEATLGTTSNTLAPMYF</sequence>
<keyword evidence="5 12" id="KW-1133">Transmembrane helix</keyword>
<reference evidence="16 17" key="1">
    <citation type="submission" date="2019-08" db="EMBL/GenBank/DDBJ databases">
        <title>Draft genome sequences of two oriental melons (Cucumis melo L. var makuwa).</title>
        <authorList>
            <person name="Kwon S.-Y."/>
        </authorList>
    </citation>
    <scope>NUCLEOTIDE SEQUENCE [LARGE SCALE GENOMIC DNA]</scope>
    <source>
        <strain evidence="17">cv. SW 3</strain>
        <tissue evidence="16">Leaf</tissue>
    </source>
</reference>
<evidence type="ECO:0000256" key="4">
    <source>
        <dbReference type="ARBA" id="ARBA00022692"/>
    </source>
</evidence>
<protein>
    <recommendedName>
        <fullName evidence="12">Chloride channel protein</fullName>
    </recommendedName>
</protein>
<feature type="domain" description="CBS" evidence="15">
    <location>
        <begin position="600"/>
        <end position="658"/>
    </location>
</feature>
<dbReference type="Pfam" id="PF00571">
    <property type="entry name" value="CBS"/>
    <property type="match status" value="2"/>
</dbReference>
<feature type="transmembrane region" description="Helical" evidence="12">
    <location>
        <begin position="240"/>
        <end position="264"/>
    </location>
</feature>
<dbReference type="InterPro" id="IPR000644">
    <property type="entry name" value="CBS_dom"/>
</dbReference>
<dbReference type="GO" id="GO:0009535">
    <property type="term" value="C:chloroplast thylakoid membrane"/>
    <property type="evidence" value="ECO:0007669"/>
    <property type="project" value="TreeGrafter"/>
</dbReference>
<keyword evidence="9 12" id="KW-0868">Chloride</keyword>
<dbReference type="Gene3D" id="1.10.3080.10">
    <property type="entry name" value="Clc chloride channel"/>
    <property type="match status" value="1"/>
</dbReference>
<evidence type="ECO:0000256" key="6">
    <source>
        <dbReference type="ARBA" id="ARBA00023065"/>
    </source>
</evidence>
<evidence type="ECO:0000256" key="1">
    <source>
        <dbReference type="ARBA" id="ARBA00004141"/>
    </source>
</evidence>
<keyword evidence="8" id="KW-0869">Chloride channel</keyword>
<evidence type="ECO:0000259" key="15">
    <source>
        <dbReference type="PROSITE" id="PS51371"/>
    </source>
</evidence>
<evidence type="ECO:0000256" key="8">
    <source>
        <dbReference type="ARBA" id="ARBA00023173"/>
    </source>
</evidence>
<feature type="transmembrane region" description="Helical" evidence="12">
    <location>
        <begin position="502"/>
        <end position="520"/>
    </location>
</feature>
<dbReference type="Pfam" id="PF00654">
    <property type="entry name" value="Voltage_CLC"/>
    <property type="match status" value="1"/>
</dbReference>
<evidence type="ECO:0000256" key="12">
    <source>
        <dbReference type="RuleBase" id="RU361221"/>
    </source>
</evidence>
<dbReference type="PANTHER" id="PTHR43427">
    <property type="entry name" value="CHLORIDE CHANNEL PROTEIN CLC-E"/>
    <property type="match status" value="1"/>
</dbReference>
<dbReference type="AlphaFoldDB" id="A0A5A7U0M6"/>
<dbReference type="STRING" id="1194695.A0A5A7U0M6"/>